<sequence>MIPRATVARAIGLPEDTDALPPGDLPLDRFAARYVAYLATEEPQTETPDAWTGAVMDALIAEDPELAFAALRAGLPLDEGGRLADPLSELGARPGWAARIEAAAEDDPALAARLDTGG</sequence>
<proteinExistence type="predicted"/>
<name>A0A2Y9AVW3_9RHOB</name>
<evidence type="ECO:0000313" key="1">
    <source>
        <dbReference type="EMBL" id="PWJ18142.1"/>
    </source>
</evidence>
<dbReference type="AlphaFoldDB" id="A0A2Y9AVW3"/>
<protein>
    <submittedName>
        <fullName evidence="2">Uncharacterized protein</fullName>
    </submittedName>
</protein>
<dbReference type="Proteomes" id="UP000251571">
    <property type="component" value="Unassembled WGS sequence"/>
</dbReference>
<gene>
    <name evidence="1" type="ORF">BCF38_105130</name>
    <name evidence="2" type="ORF">SAMN05421539_105130</name>
</gene>
<dbReference type="OrthoDB" id="7855356at2"/>
<reference evidence="2 4" key="1">
    <citation type="submission" date="2016-10" db="EMBL/GenBank/DDBJ databases">
        <authorList>
            <person name="Cai Z."/>
        </authorList>
    </citation>
    <scope>NUCLEOTIDE SEQUENCE [LARGE SCALE GENOMIC DNA]</scope>
    <source>
        <strain evidence="2 4">DSM 25227</strain>
    </source>
</reference>
<organism evidence="2 4">
    <name type="scientific">Jannaschia seohaensis</name>
    <dbReference type="NCBI Taxonomy" id="475081"/>
    <lineage>
        <taxon>Bacteria</taxon>
        <taxon>Pseudomonadati</taxon>
        <taxon>Pseudomonadota</taxon>
        <taxon>Alphaproteobacteria</taxon>
        <taxon>Rhodobacterales</taxon>
        <taxon>Roseobacteraceae</taxon>
        <taxon>Jannaschia</taxon>
    </lineage>
</organism>
<evidence type="ECO:0000313" key="4">
    <source>
        <dbReference type="Proteomes" id="UP000251571"/>
    </source>
</evidence>
<reference evidence="1 3" key="2">
    <citation type="submission" date="2018-03" db="EMBL/GenBank/DDBJ databases">
        <title>Genomic Encyclopedia of Archaeal and Bacterial Type Strains, Phase II (KMG-II): from individual species to whole genera.</title>
        <authorList>
            <person name="Goeker M."/>
        </authorList>
    </citation>
    <scope>NUCLEOTIDE SEQUENCE [LARGE SCALE GENOMIC DNA]</scope>
    <source>
        <strain evidence="1 3">DSM 25227</strain>
    </source>
</reference>
<accession>A0A2Y9AVW3</accession>
<evidence type="ECO:0000313" key="3">
    <source>
        <dbReference type="Proteomes" id="UP000245839"/>
    </source>
</evidence>
<dbReference type="EMBL" id="QGDJ01000005">
    <property type="protein sequence ID" value="PWJ18142.1"/>
    <property type="molecule type" value="Genomic_DNA"/>
</dbReference>
<dbReference type="Proteomes" id="UP000245839">
    <property type="component" value="Unassembled WGS sequence"/>
</dbReference>
<dbReference type="RefSeq" id="WP_109564625.1">
    <property type="nucleotide sequence ID" value="NZ_QGDJ01000005.1"/>
</dbReference>
<keyword evidence="3" id="KW-1185">Reference proteome</keyword>
<dbReference type="EMBL" id="UETC01000005">
    <property type="protein sequence ID" value="SSA46667.1"/>
    <property type="molecule type" value="Genomic_DNA"/>
</dbReference>
<evidence type="ECO:0000313" key="2">
    <source>
        <dbReference type="EMBL" id="SSA46667.1"/>
    </source>
</evidence>